<dbReference type="Proteomes" id="UP000266861">
    <property type="component" value="Unassembled WGS sequence"/>
</dbReference>
<gene>
    <name evidence="3" type="ORF">Glove_99g335</name>
</gene>
<evidence type="ECO:0000256" key="2">
    <source>
        <dbReference type="SAM" id="Phobius"/>
    </source>
</evidence>
<keyword evidence="2" id="KW-0812">Transmembrane</keyword>
<protein>
    <submittedName>
        <fullName evidence="3">Uncharacterized protein</fullName>
    </submittedName>
</protein>
<keyword evidence="2" id="KW-0472">Membrane</keyword>
<proteinExistence type="predicted"/>
<feature type="compositionally biased region" description="Basic and acidic residues" evidence="1">
    <location>
        <begin position="25"/>
        <end position="37"/>
    </location>
</feature>
<feature type="compositionally biased region" description="Polar residues" evidence="1">
    <location>
        <begin position="41"/>
        <end position="51"/>
    </location>
</feature>
<feature type="compositionally biased region" description="Basic and acidic residues" evidence="1">
    <location>
        <begin position="1"/>
        <end position="10"/>
    </location>
</feature>
<feature type="region of interest" description="Disordered" evidence="1">
    <location>
        <begin position="1"/>
        <end position="99"/>
    </location>
</feature>
<dbReference type="AlphaFoldDB" id="A0A397J4D8"/>
<organism evidence="3 4">
    <name type="scientific">Diversispora epigaea</name>
    <dbReference type="NCBI Taxonomy" id="1348612"/>
    <lineage>
        <taxon>Eukaryota</taxon>
        <taxon>Fungi</taxon>
        <taxon>Fungi incertae sedis</taxon>
        <taxon>Mucoromycota</taxon>
        <taxon>Glomeromycotina</taxon>
        <taxon>Glomeromycetes</taxon>
        <taxon>Diversisporales</taxon>
        <taxon>Diversisporaceae</taxon>
        <taxon>Diversispora</taxon>
    </lineage>
</organism>
<feature type="compositionally biased region" description="Basic and acidic residues" evidence="1">
    <location>
        <begin position="78"/>
        <end position="99"/>
    </location>
</feature>
<keyword evidence="4" id="KW-1185">Reference proteome</keyword>
<sequence length="151" mass="17587">MDSNIEEKYFAADTTEPSIEEDRDTVEKQKQSIEKNLAEVNKQNQDTTNPNIEKDRDTVEKQKQSIEKNLAEGNKQNQKKETHEQNGNKDKDLTPKKSDIATKMGEKCERYRLNLIYVAVAALAMLIVWLRFKGWFDTFDDTKDNLKEPVF</sequence>
<accession>A0A397J4D8</accession>
<evidence type="ECO:0000256" key="1">
    <source>
        <dbReference type="SAM" id="MobiDB-lite"/>
    </source>
</evidence>
<evidence type="ECO:0000313" key="3">
    <source>
        <dbReference type="EMBL" id="RHZ83179.1"/>
    </source>
</evidence>
<comment type="caution">
    <text evidence="3">The sequence shown here is derived from an EMBL/GenBank/DDBJ whole genome shotgun (WGS) entry which is preliminary data.</text>
</comment>
<keyword evidence="2" id="KW-1133">Transmembrane helix</keyword>
<evidence type="ECO:0000313" key="4">
    <source>
        <dbReference type="Proteomes" id="UP000266861"/>
    </source>
</evidence>
<name>A0A397J4D8_9GLOM</name>
<feature type="transmembrane region" description="Helical" evidence="2">
    <location>
        <begin position="113"/>
        <end position="132"/>
    </location>
</feature>
<reference evidence="3 4" key="1">
    <citation type="submission" date="2018-08" db="EMBL/GenBank/DDBJ databases">
        <title>Genome and evolution of the arbuscular mycorrhizal fungus Diversispora epigaea (formerly Glomus versiforme) and its bacterial endosymbionts.</title>
        <authorList>
            <person name="Sun X."/>
            <person name="Fei Z."/>
            <person name="Harrison M."/>
        </authorList>
    </citation>
    <scope>NUCLEOTIDE SEQUENCE [LARGE SCALE GENOMIC DNA]</scope>
    <source>
        <strain evidence="3 4">IT104</strain>
    </source>
</reference>
<dbReference type="EMBL" id="PQFF01000092">
    <property type="protein sequence ID" value="RHZ83179.1"/>
    <property type="molecule type" value="Genomic_DNA"/>
</dbReference>
<feature type="compositionally biased region" description="Basic and acidic residues" evidence="1">
    <location>
        <begin position="52"/>
        <end position="70"/>
    </location>
</feature>